<evidence type="ECO:0000313" key="2">
    <source>
        <dbReference type="EMBL" id="TQN37773.1"/>
    </source>
</evidence>
<proteinExistence type="predicted"/>
<dbReference type="Gene3D" id="2.30.110.10">
    <property type="entry name" value="Electron Transport, Fmn-binding Protein, Chain A"/>
    <property type="match status" value="1"/>
</dbReference>
<dbReference type="AlphaFoldDB" id="A0A543P180"/>
<comment type="caution">
    <text evidence="2">The sequence shown here is derived from an EMBL/GenBank/DDBJ whole genome shotgun (WGS) entry which is preliminary data.</text>
</comment>
<dbReference type="EMBL" id="VFQE01000002">
    <property type="protein sequence ID" value="TQN37773.1"/>
    <property type="molecule type" value="Genomic_DNA"/>
</dbReference>
<evidence type="ECO:0000259" key="1">
    <source>
        <dbReference type="Pfam" id="PF01243"/>
    </source>
</evidence>
<keyword evidence="3" id="KW-1185">Reference proteome</keyword>
<dbReference type="Pfam" id="PF01243">
    <property type="entry name" value="PNPOx_N"/>
    <property type="match status" value="1"/>
</dbReference>
<dbReference type="NCBIfam" id="TIGR04025">
    <property type="entry name" value="PPOX_FMN_DR2398"/>
    <property type="match status" value="1"/>
</dbReference>
<dbReference type="InterPro" id="IPR024029">
    <property type="entry name" value="Pyridox_Oxase_FMN-dep"/>
</dbReference>
<feature type="domain" description="Pyridoxamine 5'-phosphate oxidase N-terminal" evidence="1">
    <location>
        <begin position="61"/>
        <end position="179"/>
    </location>
</feature>
<dbReference type="PANTHER" id="PTHR42815">
    <property type="entry name" value="FAD-BINDING, PUTATIVE (AFU_ORTHOLOGUE AFUA_6G07600)-RELATED"/>
    <property type="match status" value="1"/>
</dbReference>
<gene>
    <name evidence="2" type="ORF">FHU33_4439</name>
</gene>
<protein>
    <recommendedName>
        <fullName evidence="1">Pyridoxamine 5'-phosphate oxidase N-terminal domain-containing protein</fullName>
    </recommendedName>
</protein>
<reference evidence="2 3" key="1">
    <citation type="submission" date="2019-06" db="EMBL/GenBank/DDBJ databases">
        <title>Sequencing the genomes of 1000 actinobacteria strains.</title>
        <authorList>
            <person name="Klenk H.-P."/>
        </authorList>
    </citation>
    <scope>NUCLEOTIDE SEQUENCE [LARGE SCALE GENOMIC DNA]</scope>
    <source>
        <strain evidence="2 3">DSM 46837</strain>
    </source>
</reference>
<dbReference type="InterPro" id="IPR012349">
    <property type="entry name" value="Split_barrel_FMN-bd"/>
</dbReference>
<sequence>MPARGSRLSPVAVYGRRVDSVAVPAPGPRTGPGAGSSEVLAGYRTPGGLVLDKVIDRLDVHCREFIAHSPFATLATADAEGWPDISPRGGDPGFVHVLDEHRLALPDRPGNNRVDSLRKLTVNPRAALMFLVPGVEQTLRVYGTTTLLRPDELDIDLTEFGRPPLSVVLMHVQRAYFQCPKSVMRSGLWDPARQVARGTLTPFGRVLKDHCALETDLPDDATIRADLAQEL</sequence>
<organism evidence="2 3">
    <name type="scientific">Blastococcus colisei</name>
    <dbReference type="NCBI Taxonomy" id="1564162"/>
    <lineage>
        <taxon>Bacteria</taxon>
        <taxon>Bacillati</taxon>
        <taxon>Actinomycetota</taxon>
        <taxon>Actinomycetes</taxon>
        <taxon>Geodermatophilales</taxon>
        <taxon>Geodermatophilaceae</taxon>
        <taxon>Blastococcus</taxon>
    </lineage>
</organism>
<dbReference type="InterPro" id="IPR011576">
    <property type="entry name" value="Pyridox_Oxase_N"/>
</dbReference>
<dbReference type="Proteomes" id="UP000319865">
    <property type="component" value="Unassembled WGS sequence"/>
</dbReference>
<evidence type="ECO:0000313" key="3">
    <source>
        <dbReference type="Proteomes" id="UP000319865"/>
    </source>
</evidence>
<accession>A0A543P180</accession>
<name>A0A543P180_9ACTN</name>
<dbReference type="SUPFAM" id="SSF50475">
    <property type="entry name" value="FMN-binding split barrel"/>
    <property type="match status" value="1"/>
</dbReference>
<dbReference type="PANTHER" id="PTHR42815:SF2">
    <property type="entry name" value="FAD-BINDING, PUTATIVE (AFU_ORTHOLOGUE AFUA_6G07600)-RELATED"/>
    <property type="match status" value="1"/>
</dbReference>